<evidence type="ECO:0000313" key="3">
    <source>
        <dbReference type="EMBL" id="KAL3520350.1"/>
    </source>
</evidence>
<reference evidence="3 4" key="1">
    <citation type="submission" date="2024-11" db="EMBL/GenBank/DDBJ databases">
        <title>A near-complete genome assembly of Cinchona calisaya.</title>
        <authorList>
            <person name="Lian D.C."/>
            <person name="Zhao X.W."/>
            <person name="Wei L."/>
        </authorList>
    </citation>
    <scope>NUCLEOTIDE SEQUENCE [LARGE SCALE GENOMIC DNA]</scope>
    <source>
        <tissue evidence="3">Nenye</tissue>
    </source>
</reference>
<dbReference type="InterPro" id="IPR039609">
    <property type="entry name" value="VQ_15/22"/>
</dbReference>
<evidence type="ECO:0000259" key="2">
    <source>
        <dbReference type="Pfam" id="PF05678"/>
    </source>
</evidence>
<evidence type="ECO:0000256" key="1">
    <source>
        <dbReference type="SAM" id="MobiDB-lite"/>
    </source>
</evidence>
<dbReference type="PANTHER" id="PTHR33179:SF29">
    <property type="entry name" value="OS06G0666400 PROTEIN"/>
    <property type="match status" value="1"/>
</dbReference>
<sequence>MNSTTQSSQALLQNRLPLMESGGLPNATEDEERAKFTGKIRLSPENSCTNYGDLDHTDNKTKPNRRRSRASKNTPTILLNANTTNFRALVQQFTGCQSASSFKGPINLHFGGGSREENDLHTADDHQSISLIAYNNFVNKSQPHNQVHDQQLKFDDQERLFSRGSFNTDSSLSASGNLTTYTTNLENIAVEDNNFLADLPGDFSSNGLTDQDFFC</sequence>
<name>A0ABD2ZQ99_9GENT</name>
<comment type="caution">
    <text evidence="3">The sequence shown here is derived from an EMBL/GenBank/DDBJ whole genome shotgun (WGS) entry which is preliminary data.</text>
</comment>
<keyword evidence="4" id="KW-1185">Reference proteome</keyword>
<evidence type="ECO:0000313" key="4">
    <source>
        <dbReference type="Proteomes" id="UP001630127"/>
    </source>
</evidence>
<dbReference type="InterPro" id="IPR008889">
    <property type="entry name" value="VQ"/>
</dbReference>
<feature type="domain" description="VQ" evidence="2">
    <location>
        <begin position="79"/>
        <end position="100"/>
    </location>
</feature>
<organism evidence="3 4">
    <name type="scientific">Cinchona calisaya</name>
    <dbReference type="NCBI Taxonomy" id="153742"/>
    <lineage>
        <taxon>Eukaryota</taxon>
        <taxon>Viridiplantae</taxon>
        <taxon>Streptophyta</taxon>
        <taxon>Embryophyta</taxon>
        <taxon>Tracheophyta</taxon>
        <taxon>Spermatophyta</taxon>
        <taxon>Magnoliopsida</taxon>
        <taxon>eudicotyledons</taxon>
        <taxon>Gunneridae</taxon>
        <taxon>Pentapetalae</taxon>
        <taxon>asterids</taxon>
        <taxon>lamiids</taxon>
        <taxon>Gentianales</taxon>
        <taxon>Rubiaceae</taxon>
        <taxon>Cinchonoideae</taxon>
        <taxon>Cinchoneae</taxon>
        <taxon>Cinchona</taxon>
    </lineage>
</organism>
<protein>
    <recommendedName>
        <fullName evidence="2">VQ domain-containing protein</fullName>
    </recommendedName>
</protein>
<feature type="region of interest" description="Disordered" evidence="1">
    <location>
        <begin position="45"/>
        <end position="73"/>
    </location>
</feature>
<dbReference type="AlphaFoldDB" id="A0ABD2ZQ99"/>
<gene>
    <name evidence="3" type="ORF">ACH5RR_018499</name>
</gene>
<dbReference type="Pfam" id="PF05678">
    <property type="entry name" value="VQ"/>
    <property type="match status" value="1"/>
</dbReference>
<dbReference type="Proteomes" id="UP001630127">
    <property type="component" value="Unassembled WGS sequence"/>
</dbReference>
<dbReference type="PANTHER" id="PTHR33179">
    <property type="entry name" value="VQ MOTIF-CONTAINING PROTEIN"/>
    <property type="match status" value="1"/>
</dbReference>
<dbReference type="EMBL" id="JBJUIK010000008">
    <property type="protein sequence ID" value="KAL3520350.1"/>
    <property type="molecule type" value="Genomic_DNA"/>
</dbReference>
<proteinExistence type="predicted"/>
<accession>A0ABD2ZQ99</accession>